<feature type="transmembrane region" description="Helical" evidence="1">
    <location>
        <begin position="483"/>
        <end position="500"/>
    </location>
</feature>
<feature type="transmembrane region" description="Helical" evidence="1">
    <location>
        <begin position="595"/>
        <end position="617"/>
    </location>
</feature>
<dbReference type="OrthoDB" id="419058at2"/>
<dbReference type="SUPFAM" id="SSF52540">
    <property type="entry name" value="P-loop containing nucleoside triphosphate hydrolases"/>
    <property type="match status" value="1"/>
</dbReference>
<feature type="domain" description="NACHT" evidence="2">
    <location>
        <begin position="155"/>
        <end position="282"/>
    </location>
</feature>
<feature type="transmembrane region" description="Helical" evidence="1">
    <location>
        <begin position="554"/>
        <end position="575"/>
    </location>
</feature>
<gene>
    <name evidence="3" type="ORF">ETD85_22735</name>
</gene>
<sequence length="715" mass="75109">MRRRRFGWQLSVAALAVAVVGALAVAVWRSWTPSADVNLGDAAAVALAGATAIGGVLIWAWRSTAPAAGTATAAGGSAEAAARVLAELVERQWRAEARTRSLDDPAPIPVQWQLTANRSVLNDPRLISAGGERAFTCRSDDIAALAESFRALTRRRLVITGGPGMGKTTLAVQLLLHLLAIRTAGREKEVVPVPVLFPVSVWDVESCPRLQDWLAERLAQDYPALSARELGPGAAAALAHGGHILPVLDGLDEIPAPARARLIQALNASLTDRDQLILTSRSAEFATAVAEAGRPLTSAAVIAPKALLPQAAADYLTACLAASPPPAWQQVLTALRSGSAPGLTRLAATPLGLWLIRTVYLAPGADPSALTGRLGDDAVRLRAHLLDQLIPALIHARPPSTDPADHFRPRHRLDPEATHRYLAYLARAFPPSVTRDIVWWHIARTTPHIRLLTGLITRFTAAQAGALAGGLMIAFTVGPGQGLGYGLVFALVGLLRGGLARDWINDTPGYADLRLRGRVPVLVRAVLGNLAYGLAVGVAGGVVVGLVFGAPFGIIFGLVTGSLVTLASAVIEWAAQPSLTAVSTPRSSWQADDALCRLQSWVGVFAGVLAGLLSGILAGVLAEGFSSEFAGLFTAVLAGTLAGVLTFGNHHASLLCKVAGMRQALAKQLPRRIMDFLDDAHRVGLLRTVGPVYQFRHAALHDHLAAADGSQERPG</sequence>
<keyword evidence="1" id="KW-1133">Transmembrane helix</keyword>
<dbReference type="Proteomes" id="UP000306628">
    <property type="component" value="Unassembled WGS sequence"/>
</dbReference>
<feature type="transmembrane region" description="Helical" evidence="1">
    <location>
        <begin position="42"/>
        <end position="61"/>
    </location>
</feature>
<dbReference type="InterPro" id="IPR027417">
    <property type="entry name" value="P-loop_NTPase"/>
</dbReference>
<comment type="caution">
    <text evidence="3">The sequence shown here is derived from an EMBL/GenBank/DDBJ whole genome shotgun (WGS) entry which is preliminary data.</text>
</comment>
<reference evidence="3 4" key="1">
    <citation type="submission" date="2019-05" db="EMBL/GenBank/DDBJ databases">
        <title>Draft genome sequence of Nonomuraea zeae DSM 100528.</title>
        <authorList>
            <person name="Saricaoglu S."/>
            <person name="Isik K."/>
        </authorList>
    </citation>
    <scope>NUCLEOTIDE SEQUENCE [LARGE SCALE GENOMIC DNA]</scope>
    <source>
        <strain evidence="3 4">DSM 100528</strain>
    </source>
</reference>
<keyword evidence="1" id="KW-0812">Transmembrane</keyword>
<protein>
    <submittedName>
        <fullName evidence="3">NACHT domain-containing protein</fullName>
    </submittedName>
</protein>
<evidence type="ECO:0000259" key="2">
    <source>
        <dbReference type="PROSITE" id="PS50837"/>
    </source>
</evidence>
<feature type="transmembrane region" description="Helical" evidence="1">
    <location>
        <begin position="521"/>
        <end position="548"/>
    </location>
</feature>
<proteinExistence type="predicted"/>
<feature type="transmembrane region" description="Helical" evidence="1">
    <location>
        <begin position="629"/>
        <end position="647"/>
    </location>
</feature>
<dbReference type="PROSITE" id="PS50837">
    <property type="entry name" value="NACHT"/>
    <property type="match status" value="1"/>
</dbReference>
<keyword evidence="1" id="KW-0472">Membrane</keyword>
<evidence type="ECO:0000256" key="1">
    <source>
        <dbReference type="SAM" id="Phobius"/>
    </source>
</evidence>
<dbReference type="Gene3D" id="3.40.50.300">
    <property type="entry name" value="P-loop containing nucleotide triphosphate hydrolases"/>
    <property type="match status" value="1"/>
</dbReference>
<dbReference type="EMBL" id="VCKX01000069">
    <property type="protein sequence ID" value="TMR32463.1"/>
    <property type="molecule type" value="Genomic_DNA"/>
</dbReference>
<organism evidence="3 4">
    <name type="scientific">Nonomuraea zeae</name>
    <dbReference type="NCBI Taxonomy" id="1642303"/>
    <lineage>
        <taxon>Bacteria</taxon>
        <taxon>Bacillati</taxon>
        <taxon>Actinomycetota</taxon>
        <taxon>Actinomycetes</taxon>
        <taxon>Streptosporangiales</taxon>
        <taxon>Streptosporangiaceae</taxon>
        <taxon>Nonomuraea</taxon>
    </lineage>
</organism>
<keyword evidence="4" id="KW-1185">Reference proteome</keyword>
<feature type="transmembrane region" description="Helical" evidence="1">
    <location>
        <begin position="455"/>
        <end position="477"/>
    </location>
</feature>
<accession>A0A5S4GHM9</accession>
<dbReference type="InterPro" id="IPR007111">
    <property type="entry name" value="NACHT_NTPase"/>
</dbReference>
<dbReference type="Pfam" id="PF05729">
    <property type="entry name" value="NACHT"/>
    <property type="match status" value="1"/>
</dbReference>
<evidence type="ECO:0000313" key="3">
    <source>
        <dbReference type="EMBL" id="TMR32463.1"/>
    </source>
</evidence>
<name>A0A5S4GHM9_9ACTN</name>
<dbReference type="AlphaFoldDB" id="A0A5S4GHM9"/>
<dbReference type="RefSeq" id="WP_138691784.1">
    <property type="nucleotide sequence ID" value="NZ_JBHSAZ010000055.1"/>
</dbReference>
<evidence type="ECO:0000313" key="4">
    <source>
        <dbReference type="Proteomes" id="UP000306628"/>
    </source>
</evidence>